<dbReference type="OrthoDB" id="10251155at2759"/>
<reference evidence="1" key="1">
    <citation type="submission" date="2017-05" db="UniProtKB">
        <authorList>
            <consortium name="EnsemblMetazoa"/>
        </authorList>
    </citation>
    <scope>IDENTIFICATION</scope>
</reference>
<proteinExistence type="predicted"/>
<dbReference type="PANTHER" id="PTHR42707:SF2">
    <property type="entry name" value="ACD11 DEHYDROGENASE"/>
    <property type="match status" value="1"/>
</dbReference>
<dbReference type="EnsemblMetazoa" id="Aqu2.1.15990_001">
    <property type="protein sequence ID" value="Aqu2.1.15990_001"/>
    <property type="gene ID" value="Aqu2.1.15990"/>
</dbReference>
<dbReference type="AlphaFoldDB" id="A0A1X7TMC2"/>
<dbReference type="Gene3D" id="2.40.110.20">
    <property type="match status" value="1"/>
</dbReference>
<dbReference type="InterPro" id="IPR052904">
    <property type="entry name" value="Acyl-CoA_dehydrogenase-like"/>
</dbReference>
<dbReference type="InParanoid" id="A0A1X7TMC2"/>
<sequence length="131" mass="14859">MTDGGARLIKVMKLKDTMATTYNRLTSRDPSSFWTSGKWMTERVGGSDVAEADALRVEWASNIEESIPASSRVVLGRLELKCYFANILQKKTDHLRDQTDKQKVKPTFYGEALTTDEMHQQLTAAEEKTRE</sequence>
<dbReference type="eggNOG" id="KOG0137">
    <property type="taxonomic scope" value="Eukaryota"/>
</dbReference>
<organism evidence="1">
    <name type="scientific">Amphimedon queenslandica</name>
    <name type="common">Sponge</name>
    <dbReference type="NCBI Taxonomy" id="400682"/>
    <lineage>
        <taxon>Eukaryota</taxon>
        <taxon>Metazoa</taxon>
        <taxon>Porifera</taxon>
        <taxon>Demospongiae</taxon>
        <taxon>Heteroscleromorpha</taxon>
        <taxon>Haplosclerida</taxon>
        <taxon>Niphatidae</taxon>
        <taxon>Amphimedon</taxon>
    </lineage>
</organism>
<name>A0A1X7TMC2_AMPQE</name>
<accession>A0A1X7TMC2</accession>
<dbReference type="GO" id="GO:0003995">
    <property type="term" value="F:acyl-CoA dehydrogenase activity"/>
    <property type="evidence" value="ECO:0007669"/>
    <property type="project" value="TreeGrafter"/>
</dbReference>
<dbReference type="STRING" id="400682.A0A1X7TMC2"/>
<evidence type="ECO:0000313" key="1">
    <source>
        <dbReference type="EnsemblMetazoa" id="Aqu2.1.15990_001"/>
    </source>
</evidence>
<protein>
    <submittedName>
        <fullName evidence="1">Uncharacterized protein</fullName>
    </submittedName>
</protein>
<dbReference type="PANTHER" id="PTHR42707">
    <property type="entry name" value="ACYL-COA DEHYDROGENASE"/>
    <property type="match status" value="1"/>
</dbReference>